<protein>
    <submittedName>
        <fullName evidence="1">Uncharacterized protein</fullName>
    </submittedName>
</protein>
<organism evidence="1 2">
    <name type="scientific">Mya arenaria</name>
    <name type="common">Soft-shell clam</name>
    <dbReference type="NCBI Taxonomy" id="6604"/>
    <lineage>
        <taxon>Eukaryota</taxon>
        <taxon>Metazoa</taxon>
        <taxon>Spiralia</taxon>
        <taxon>Lophotrochozoa</taxon>
        <taxon>Mollusca</taxon>
        <taxon>Bivalvia</taxon>
        <taxon>Autobranchia</taxon>
        <taxon>Heteroconchia</taxon>
        <taxon>Euheterodonta</taxon>
        <taxon>Imparidentia</taxon>
        <taxon>Neoheterodontei</taxon>
        <taxon>Myida</taxon>
        <taxon>Myoidea</taxon>
        <taxon>Myidae</taxon>
        <taxon>Mya</taxon>
    </lineage>
</organism>
<name>A0ABY7EWG3_MYAAR</name>
<dbReference type="EMBL" id="CP111020">
    <property type="protein sequence ID" value="WAR14190.1"/>
    <property type="molecule type" value="Genomic_DNA"/>
</dbReference>
<reference evidence="1" key="1">
    <citation type="submission" date="2022-11" db="EMBL/GenBank/DDBJ databases">
        <title>Centuries of genome instability and evolution in soft-shell clam transmissible cancer (bioRxiv).</title>
        <authorList>
            <person name="Hart S.F.M."/>
            <person name="Yonemitsu M.A."/>
            <person name="Giersch R.M."/>
            <person name="Beal B.F."/>
            <person name="Arriagada G."/>
            <person name="Davis B.W."/>
            <person name="Ostrander E.A."/>
            <person name="Goff S.P."/>
            <person name="Metzger M.J."/>
        </authorList>
    </citation>
    <scope>NUCLEOTIDE SEQUENCE</scope>
    <source>
        <strain evidence="1">MELC-2E11</strain>
        <tissue evidence="1">Siphon/mantle</tissue>
    </source>
</reference>
<sequence>MGASISYNRVLELSTVLGNNAIKPKCCVSSKALNNIDLNPISTSSQGSFHGTSISLFQQRHTLSDGIDQRVPTIEGEFNSSTVQQLPVSYRCVNPVGYTNTETVKPCPEEKENTYLFIK</sequence>
<evidence type="ECO:0000313" key="1">
    <source>
        <dbReference type="EMBL" id="WAR14190.1"/>
    </source>
</evidence>
<keyword evidence="2" id="KW-1185">Reference proteome</keyword>
<evidence type="ECO:0000313" key="2">
    <source>
        <dbReference type="Proteomes" id="UP001164746"/>
    </source>
</evidence>
<accession>A0ABY7EWG3</accession>
<dbReference type="Proteomes" id="UP001164746">
    <property type="component" value="Chromosome 9"/>
</dbReference>
<gene>
    <name evidence="1" type="ORF">MAR_004295</name>
</gene>
<dbReference type="PANTHER" id="PTHR47018">
    <property type="entry name" value="CXC DOMAIN-CONTAINING PROTEIN-RELATED"/>
    <property type="match status" value="1"/>
</dbReference>
<proteinExistence type="predicted"/>
<dbReference type="PANTHER" id="PTHR47018:SF1">
    <property type="entry name" value="TESMIN_TSO1-LIKE CXC DOMAIN-CONTAINING PROTEIN"/>
    <property type="match status" value="1"/>
</dbReference>